<proteinExistence type="predicted"/>
<accession>A0ACA9PUD6</accession>
<gene>
    <name evidence="1" type="ORF">SPELUC_LOCUS12727</name>
</gene>
<dbReference type="EMBL" id="CAJVPW010030985">
    <property type="protein sequence ID" value="CAG8725448.1"/>
    <property type="molecule type" value="Genomic_DNA"/>
</dbReference>
<feature type="non-terminal residue" evidence="1">
    <location>
        <position position="1"/>
    </location>
</feature>
<evidence type="ECO:0000313" key="1">
    <source>
        <dbReference type="EMBL" id="CAG8725448.1"/>
    </source>
</evidence>
<sequence length="42" mass="4771">SSSEVANAFRNIYENPNNHLTYSRLLQCDEGHEFMGSVTLLI</sequence>
<evidence type="ECO:0000313" key="2">
    <source>
        <dbReference type="Proteomes" id="UP000789366"/>
    </source>
</evidence>
<reference evidence="1" key="1">
    <citation type="submission" date="2021-06" db="EMBL/GenBank/DDBJ databases">
        <authorList>
            <person name="Kallberg Y."/>
            <person name="Tangrot J."/>
            <person name="Rosling A."/>
        </authorList>
    </citation>
    <scope>NUCLEOTIDE SEQUENCE</scope>
    <source>
        <strain evidence="1">28 12/20/2015</strain>
    </source>
</reference>
<comment type="caution">
    <text evidence="1">The sequence shown here is derived from an EMBL/GenBank/DDBJ whole genome shotgun (WGS) entry which is preliminary data.</text>
</comment>
<dbReference type="Proteomes" id="UP000789366">
    <property type="component" value="Unassembled WGS sequence"/>
</dbReference>
<protein>
    <submittedName>
        <fullName evidence="1">10107_t:CDS:1</fullName>
    </submittedName>
</protein>
<keyword evidence="2" id="KW-1185">Reference proteome</keyword>
<organism evidence="1 2">
    <name type="scientific">Cetraspora pellucida</name>
    <dbReference type="NCBI Taxonomy" id="1433469"/>
    <lineage>
        <taxon>Eukaryota</taxon>
        <taxon>Fungi</taxon>
        <taxon>Fungi incertae sedis</taxon>
        <taxon>Mucoromycota</taxon>
        <taxon>Glomeromycotina</taxon>
        <taxon>Glomeromycetes</taxon>
        <taxon>Diversisporales</taxon>
        <taxon>Gigasporaceae</taxon>
        <taxon>Cetraspora</taxon>
    </lineage>
</organism>
<feature type="non-terminal residue" evidence="1">
    <location>
        <position position="42"/>
    </location>
</feature>
<name>A0ACA9PUD6_9GLOM</name>